<evidence type="ECO:0000256" key="3">
    <source>
        <dbReference type="ARBA" id="ARBA00022692"/>
    </source>
</evidence>
<name>A0A1Y6K3C2_9CHLR</name>
<dbReference type="Pfam" id="PF07947">
    <property type="entry name" value="YhhN"/>
    <property type="match status" value="1"/>
</dbReference>
<evidence type="ECO:0000256" key="2">
    <source>
        <dbReference type="ARBA" id="ARBA00007375"/>
    </source>
</evidence>
<feature type="transmembrane region" description="Helical" evidence="6">
    <location>
        <begin position="61"/>
        <end position="80"/>
    </location>
</feature>
<keyword evidence="8" id="KW-1185">Reference proteome</keyword>
<organism evidence="7 8">
    <name type="scientific">Candidatus Brevifilum fermentans</name>
    <dbReference type="NCBI Taxonomy" id="1986204"/>
    <lineage>
        <taxon>Bacteria</taxon>
        <taxon>Bacillati</taxon>
        <taxon>Chloroflexota</taxon>
        <taxon>Anaerolineae</taxon>
        <taxon>Anaerolineales</taxon>
        <taxon>Anaerolineaceae</taxon>
        <taxon>Candidatus Brevifilum</taxon>
    </lineage>
</organism>
<evidence type="ECO:0000256" key="1">
    <source>
        <dbReference type="ARBA" id="ARBA00004141"/>
    </source>
</evidence>
<dbReference type="InterPro" id="IPR012506">
    <property type="entry name" value="TMEM86B-like"/>
</dbReference>
<sequence>MMTMNYSLIPVPFSLVLIILYMIARNRNNLKMIKVTQPALTFLAIIIAVLSYLSPNVNPGYTTWILVGLGLCLLGDIFNIDMSNDRILFAAMVVFFIAYLEYAIAFTLFSGFQSQDIIVGVVALLIYLFLARLYWKGLGDFRAPVLIFLLVVIFMVTRAISTLFGGSFSQVSAWMVAIGATLVAMGDIEYGIRRFYKPMNFQLGPLYYAGGQVLIALSCTYFFMS</sequence>
<dbReference type="GO" id="GO:0016787">
    <property type="term" value="F:hydrolase activity"/>
    <property type="evidence" value="ECO:0007669"/>
    <property type="project" value="TreeGrafter"/>
</dbReference>
<evidence type="ECO:0000313" key="8">
    <source>
        <dbReference type="Proteomes" id="UP000195514"/>
    </source>
</evidence>
<dbReference type="EMBL" id="LT859958">
    <property type="protein sequence ID" value="SMX54212.1"/>
    <property type="molecule type" value="Genomic_DNA"/>
</dbReference>
<dbReference type="Proteomes" id="UP000195514">
    <property type="component" value="Chromosome I"/>
</dbReference>
<keyword evidence="5 6" id="KW-0472">Membrane</keyword>
<reference evidence="8" key="1">
    <citation type="submission" date="2017-05" db="EMBL/GenBank/DDBJ databases">
        <authorList>
            <person name="Kirkegaard R."/>
            <person name="Mcilroy J S."/>
        </authorList>
    </citation>
    <scope>NUCLEOTIDE SEQUENCE [LARGE SCALE GENOMIC DNA]</scope>
</reference>
<feature type="transmembrane region" description="Helical" evidence="6">
    <location>
        <begin position="117"/>
        <end position="135"/>
    </location>
</feature>
<protein>
    <submittedName>
        <fullName evidence="7">Putative YhhN family protein</fullName>
    </submittedName>
</protein>
<feature type="transmembrane region" description="Helical" evidence="6">
    <location>
        <begin position="204"/>
        <end position="224"/>
    </location>
</feature>
<evidence type="ECO:0000313" key="7">
    <source>
        <dbReference type="EMBL" id="SMX54212.1"/>
    </source>
</evidence>
<dbReference type="GO" id="GO:0016020">
    <property type="term" value="C:membrane"/>
    <property type="evidence" value="ECO:0007669"/>
    <property type="project" value="UniProtKB-SubCell"/>
</dbReference>
<feature type="transmembrane region" description="Helical" evidence="6">
    <location>
        <begin position="171"/>
        <end position="192"/>
    </location>
</feature>
<feature type="transmembrane region" description="Helical" evidence="6">
    <location>
        <begin position="147"/>
        <end position="165"/>
    </location>
</feature>
<feature type="transmembrane region" description="Helical" evidence="6">
    <location>
        <begin position="87"/>
        <end position="111"/>
    </location>
</feature>
<evidence type="ECO:0000256" key="5">
    <source>
        <dbReference type="ARBA" id="ARBA00023136"/>
    </source>
</evidence>
<dbReference type="PANTHER" id="PTHR31885">
    <property type="entry name" value="GH04784P"/>
    <property type="match status" value="1"/>
</dbReference>
<accession>A0A1Y6K3C2</accession>
<dbReference type="KEGG" id="abat:CFX1CAM_1147"/>
<keyword evidence="3 6" id="KW-0812">Transmembrane</keyword>
<dbReference type="PANTHER" id="PTHR31885:SF6">
    <property type="entry name" value="GH04784P"/>
    <property type="match status" value="1"/>
</dbReference>
<gene>
    <name evidence="7" type="ORF">CFX1CAM_1147</name>
</gene>
<keyword evidence="4 6" id="KW-1133">Transmembrane helix</keyword>
<dbReference type="AlphaFoldDB" id="A0A1Y6K3C2"/>
<feature type="transmembrane region" description="Helical" evidence="6">
    <location>
        <begin position="35"/>
        <end position="55"/>
    </location>
</feature>
<comment type="similarity">
    <text evidence="2">Belongs to the TMEM86 family.</text>
</comment>
<comment type="subcellular location">
    <subcellularLocation>
        <location evidence="1">Membrane</location>
        <topology evidence="1">Multi-pass membrane protein</topology>
    </subcellularLocation>
</comment>
<feature type="transmembrane region" description="Helical" evidence="6">
    <location>
        <begin position="6"/>
        <end position="23"/>
    </location>
</feature>
<evidence type="ECO:0000256" key="4">
    <source>
        <dbReference type="ARBA" id="ARBA00022989"/>
    </source>
</evidence>
<proteinExistence type="inferred from homology"/>
<evidence type="ECO:0000256" key="6">
    <source>
        <dbReference type="SAM" id="Phobius"/>
    </source>
</evidence>